<dbReference type="HOGENOM" id="CLU_039850_0_0_1"/>
<reference evidence="2" key="1">
    <citation type="submission" date="2009-02" db="EMBL/GenBank/DDBJ databases">
        <title>The Genome Sequence of Ajellomyces capsulatus strain G186AR.</title>
        <authorList>
            <consortium name="The Broad Institute Genome Sequencing Platform"/>
            <person name="Champion M."/>
            <person name="Cuomo C."/>
            <person name="Ma L.-J."/>
            <person name="Henn M.R."/>
            <person name="Sil A."/>
            <person name="Goldman B."/>
            <person name="Young S.K."/>
            <person name="Kodira C.D."/>
            <person name="Zeng Q."/>
            <person name="Koehrsen M."/>
            <person name="Alvarado L."/>
            <person name="Berlin A."/>
            <person name="Borenstein D."/>
            <person name="Chen Z."/>
            <person name="Engels R."/>
            <person name="Freedman E."/>
            <person name="Gellesch M."/>
            <person name="Goldberg J."/>
            <person name="Griggs A."/>
            <person name="Gujja S."/>
            <person name="Heiman D."/>
            <person name="Hepburn T."/>
            <person name="Howarth C."/>
            <person name="Jen D."/>
            <person name="Larson L."/>
            <person name="Lewis B."/>
            <person name="Mehta T."/>
            <person name="Park D."/>
            <person name="Pearson M."/>
            <person name="Roberts A."/>
            <person name="Saif S."/>
            <person name="Shea T."/>
            <person name="Shenoy N."/>
            <person name="Sisk P."/>
            <person name="Stolte C."/>
            <person name="Sykes S."/>
            <person name="Walk T."/>
            <person name="White J."/>
            <person name="Yandava C."/>
            <person name="Klein B."/>
            <person name="McEwen J.G."/>
            <person name="Puccia R."/>
            <person name="Goldman G.H."/>
            <person name="Felipe M.S."/>
            <person name="Nino-Vega G."/>
            <person name="San-Blas G."/>
            <person name="Taylor J."/>
            <person name="Mendoza L."/>
            <person name="Galagan J."/>
            <person name="Nusbaum C."/>
            <person name="Birren B."/>
        </authorList>
    </citation>
    <scope>NUCLEOTIDE SEQUENCE</scope>
    <source>
        <strain evidence="2">G186AR</strain>
    </source>
</reference>
<dbReference type="RefSeq" id="XP_045285770.1">
    <property type="nucleotide sequence ID" value="XM_045433457.1"/>
</dbReference>
<feature type="region of interest" description="Disordered" evidence="1">
    <location>
        <begin position="23"/>
        <end position="86"/>
    </location>
</feature>
<name>C0NTC8_AJECG</name>
<dbReference type="VEuPathDB" id="FungiDB:I7I50_05702"/>
<dbReference type="EMBL" id="GG663371">
    <property type="protein sequence ID" value="EEH05289.1"/>
    <property type="molecule type" value="Genomic_DNA"/>
</dbReference>
<keyword evidence="3" id="KW-1185">Reference proteome</keyword>
<accession>C0NTC8</accession>
<dbReference type="Proteomes" id="UP000001631">
    <property type="component" value="Unassembled WGS sequence"/>
</dbReference>
<evidence type="ECO:0000256" key="1">
    <source>
        <dbReference type="SAM" id="MobiDB-lite"/>
    </source>
</evidence>
<proteinExistence type="predicted"/>
<dbReference type="GeneID" id="69039424"/>
<dbReference type="InParanoid" id="C0NTC8"/>
<feature type="compositionally biased region" description="Polar residues" evidence="1">
    <location>
        <begin position="26"/>
        <end position="36"/>
    </location>
</feature>
<organism evidence="2 3">
    <name type="scientific">Ajellomyces capsulatus (strain G186AR / H82 / ATCC MYA-2454 / RMSCC 2432)</name>
    <name type="common">Darling's disease fungus</name>
    <name type="synonym">Histoplasma capsulatum</name>
    <dbReference type="NCBI Taxonomy" id="447093"/>
    <lineage>
        <taxon>Eukaryota</taxon>
        <taxon>Fungi</taxon>
        <taxon>Dikarya</taxon>
        <taxon>Ascomycota</taxon>
        <taxon>Pezizomycotina</taxon>
        <taxon>Eurotiomycetes</taxon>
        <taxon>Eurotiomycetidae</taxon>
        <taxon>Onygenales</taxon>
        <taxon>Ajellomycetaceae</taxon>
        <taxon>Histoplasma</taxon>
    </lineage>
</organism>
<evidence type="ECO:0000313" key="3">
    <source>
        <dbReference type="Proteomes" id="UP000001631"/>
    </source>
</evidence>
<protein>
    <submittedName>
        <fullName evidence="2">Uncharacterized protein</fullName>
    </submittedName>
</protein>
<dbReference type="AlphaFoldDB" id="C0NTC8"/>
<sequence>MTSSSTPVKLSDTAEMLLISPIIVTPNGQPASTPSPNRKRKITPSSEESSAKRIAVITSPPREHRADTVQRSSVPNPLGWPTSAPQARIGKYKPRHIPLIKRNNADGFIVLDERQTFFTNPRLQRKLSSPEQAPPPPLQHIILPFDLRENPDAFYNEENRNILSSIFPETHGLAMDSMFLIFLQTKVPPKPWPRTIAGVPVCFAPEIGPQYIPRPIGIPAYVKNPSISKDLNGRAMQDWEPLFVSIKTYFQEQGISITEVMYLKSYVVIVLEHRNTDPTKLLSQAANIRCFYYYDDEIGRPASLRACRLTDPTPTNPDNNEYSTLQPGLRVTSDYLPSKPGTFLSTTAGVLVRDAVGNEFMTVAPHGFPDECGLIVNHPLPSGRDIGELIREVAHTDVALVKLRETEKFSNVTFQNSILESIQLKRLASAKGPPEENTIYLDSPDTGCVLGSLLMTSFQRVPIDDSFQPNQQWVFTIWNYMGQDISSTLPERICGSAIWNGDGDVLGFFRYAPKAGVMKDWCAGIAADELINKGYTLVDTTGRQELLKQE</sequence>
<dbReference type="STRING" id="447093.C0NTC8"/>
<gene>
    <name evidence="2" type="ORF">HCBG_06408</name>
</gene>
<evidence type="ECO:0000313" key="2">
    <source>
        <dbReference type="EMBL" id="EEH05289.1"/>
    </source>
</evidence>